<name>A0A8H4ERM7_GIGMA</name>
<organism evidence="1 2">
    <name type="scientific">Gigaspora margarita</name>
    <dbReference type="NCBI Taxonomy" id="4874"/>
    <lineage>
        <taxon>Eukaryota</taxon>
        <taxon>Fungi</taxon>
        <taxon>Fungi incertae sedis</taxon>
        <taxon>Mucoromycota</taxon>
        <taxon>Glomeromycotina</taxon>
        <taxon>Glomeromycetes</taxon>
        <taxon>Diversisporales</taxon>
        <taxon>Gigasporaceae</taxon>
        <taxon>Gigaspora</taxon>
    </lineage>
</organism>
<dbReference type="Proteomes" id="UP000439903">
    <property type="component" value="Unassembled WGS sequence"/>
</dbReference>
<accession>A0A8H4ERM7</accession>
<evidence type="ECO:0000313" key="2">
    <source>
        <dbReference type="Proteomes" id="UP000439903"/>
    </source>
</evidence>
<keyword evidence="2" id="KW-1185">Reference proteome</keyword>
<reference evidence="1 2" key="1">
    <citation type="journal article" date="2019" name="Environ. Microbiol.">
        <title>At the nexus of three kingdoms: the genome of the mycorrhizal fungus Gigaspora margarita provides insights into plant, endobacterial and fungal interactions.</title>
        <authorList>
            <person name="Venice F."/>
            <person name="Ghignone S."/>
            <person name="Salvioli di Fossalunga A."/>
            <person name="Amselem J."/>
            <person name="Novero M."/>
            <person name="Xianan X."/>
            <person name="Sedzielewska Toro K."/>
            <person name="Morin E."/>
            <person name="Lipzen A."/>
            <person name="Grigoriev I.V."/>
            <person name="Henrissat B."/>
            <person name="Martin F.M."/>
            <person name="Bonfante P."/>
        </authorList>
    </citation>
    <scope>NUCLEOTIDE SEQUENCE [LARGE SCALE GENOMIC DNA]</scope>
    <source>
        <strain evidence="1 2">BEG34</strain>
    </source>
</reference>
<comment type="caution">
    <text evidence="1">The sequence shown here is derived from an EMBL/GenBank/DDBJ whole genome shotgun (WGS) entry which is preliminary data.</text>
</comment>
<dbReference type="OrthoDB" id="10477708at2759"/>
<dbReference type="EMBL" id="WTPW01000147">
    <property type="protein sequence ID" value="KAF0541968.1"/>
    <property type="molecule type" value="Genomic_DNA"/>
</dbReference>
<dbReference type="AlphaFoldDB" id="A0A8H4ERM7"/>
<sequence length="118" mass="12696">MSNENEKIFKRQGNLGTKSDCKTDSECQSQICQVGSLICVDKDFRPIGTQCAADLACRTQICNTFSKTCTEFDSRPLGSSCLVDNACNLGVGDINECIFGICACKSDRKSVCPPAPTP</sequence>
<proteinExistence type="predicted"/>
<protein>
    <submittedName>
        <fullName evidence="1">Uncharacterized protein</fullName>
    </submittedName>
</protein>
<evidence type="ECO:0000313" key="1">
    <source>
        <dbReference type="EMBL" id="KAF0541968.1"/>
    </source>
</evidence>
<gene>
    <name evidence="1" type="ORF">F8M41_004951</name>
</gene>